<dbReference type="AlphaFoldDB" id="A0A6J4PB89"/>
<evidence type="ECO:0000313" key="2">
    <source>
        <dbReference type="EMBL" id="CAA9409702.1"/>
    </source>
</evidence>
<keyword evidence="1" id="KW-1133">Transmembrane helix</keyword>
<feature type="transmembrane region" description="Helical" evidence="1">
    <location>
        <begin position="90"/>
        <end position="108"/>
    </location>
</feature>
<sequence>MYRQARLLGVMLILQVVAMAGIGVWLFTRVDWDRALVLTRGQGQINARAIEGPWLKALEQSILFAVYFLGPTILLLLAGLGFMLLRRRGWMLASIAQALIMLACLFYYGDSRPWFAYPIIAYCILMILFLNSRSVRAVVHSRRVTKSAGSETAHAE</sequence>
<proteinExistence type="predicted"/>
<keyword evidence="1" id="KW-0812">Transmembrane</keyword>
<feature type="transmembrane region" description="Helical" evidence="1">
    <location>
        <begin position="114"/>
        <end position="132"/>
    </location>
</feature>
<reference evidence="2" key="1">
    <citation type="submission" date="2020-02" db="EMBL/GenBank/DDBJ databases">
        <authorList>
            <person name="Meier V. D."/>
        </authorList>
    </citation>
    <scope>NUCLEOTIDE SEQUENCE</scope>
    <source>
        <strain evidence="2">AVDCRST_MAG82</strain>
    </source>
</reference>
<keyword evidence="1" id="KW-0472">Membrane</keyword>
<feature type="transmembrane region" description="Helical" evidence="1">
    <location>
        <begin position="62"/>
        <end position="83"/>
    </location>
</feature>
<name>A0A6J4PB89_9ACTN</name>
<accession>A0A6J4PB89</accession>
<dbReference type="EMBL" id="CADCVA010000095">
    <property type="protein sequence ID" value="CAA9409702.1"/>
    <property type="molecule type" value="Genomic_DNA"/>
</dbReference>
<organism evidence="2">
    <name type="scientific">uncultured Rubrobacteraceae bacterium</name>
    <dbReference type="NCBI Taxonomy" id="349277"/>
    <lineage>
        <taxon>Bacteria</taxon>
        <taxon>Bacillati</taxon>
        <taxon>Actinomycetota</taxon>
        <taxon>Rubrobacteria</taxon>
        <taxon>Rubrobacterales</taxon>
        <taxon>Rubrobacteraceae</taxon>
        <taxon>environmental samples</taxon>
    </lineage>
</organism>
<gene>
    <name evidence="2" type="ORF">AVDCRST_MAG82-717</name>
</gene>
<evidence type="ECO:0000256" key="1">
    <source>
        <dbReference type="SAM" id="Phobius"/>
    </source>
</evidence>
<protein>
    <submittedName>
        <fullName evidence="2">Uncharacterized protein</fullName>
    </submittedName>
</protein>
<feature type="transmembrane region" description="Helical" evidence="1">
    <location>
        <begin position="7"/>
        <end position="28"/>
    </location>
</feature>